<dbReference type="Proteomes" id="UP000001558">
    <property type="component" value="Chromosome"/>
</dbReference>
<feature type="chain" id="PRO_5002657935" evidence="12">
    <location>
        <begin position="29"/>
        <end position="1659"/>
    </location>
</feature>
<dbReference type="InterPro" id="IPR000209">
    <property type="entry name" value="Peptidase_S8/S53_dom"/>
</dbReference>
<accession>A3QH78</accession>
<dbReference type="InterPro" id="IPR010259">
    <property type="entry name" value="S8pro/Inhibitor_I9"/>
</dbReference>
<keyword evidence="4 12" id="KW-0732">Signal</keyword>
<dbReference type="InterPro" id="IPR036852">
    <property type="entry name" value="Peptidase_S8/S53_dom_sf"/>
</dbReference>
<dbReference type="GO" id="GO:0004252">
    <property type="term" value="F:serine-type endopeptidase activity"/>
    <property type="evidence" value="ECO:0007669"/>
    <property type="project" value="UniProtKB-UniRule"/>
</dbReference>
<feature type="region of interest" description="Disordered" evidence="11">
    <location>
        <begin position="1614"/>
        <end position="1637"/>
    </location>
</feature>
<comment type="similarity">
    <text evidence="1 9 10">Belongs to the peptidase S8 family.</text>
</comment>
<keyword evidence="7" id="KW-0325">Glycoprotein</keyword>
<evidence type="ECO:0000313" key="16">
    <source>
        <dbReference type="EMBL" id="ABO24826.1"/>
    </source>
</evidence>
<feature type="active site" description="Charge relay system" evidence="8 9">
    <location>
        <position position="339"/>
    </location>
</feature>
<organism evidence="16 17">
    <name type="scientific">Shewanella loihica (strain ATCC BAA-1088 / PV-4)</name>
    <dbReference type="NCBI Taxonomy" id="323850"/>
    <lineage>
        <taxon>Bacteria</taxon>
        <taxon>Pseudomonadati</taxon>
        <taxon>Pseudomonadota</taxon>
        <taxon>Gammaproteobacteria</taxon>
        <taxon>Alteromonadales</taxon>
        <taxon>Shewanellaceae</taxon>
        <taxon>Shewanella</taxon>
    </lineage>
</organism>
<evidence type="ECO:0000313" key="17">
    <source>
        <dbReference type="Proteomes" id="UP000001558"/>
    </source>
</evidence>
<dbReference type="STRING" id="323850.Shew_2960"/>
<feature type="domain" description="Inhibitor I9" evidence="15">
    <location>
        <begin position="99"/>
        <end position="217"/>
    </location>
</feature>
<dbReference type="eggNOG" id="COG1404">
    <property type="taxonomic scope" value="Bacteria"/>
</dbReference>
<evidence type="ECO:0000256" key="5">
    <source>
        <dbReference type="ARBA" id="ARBA00022801"/>
    </source>
</evidence>
<keyword evidence="5 9" id="KW-0378">Hydrolase</keyword>
<evidence type="ECO:0000259" key="13">
    <source>
        <dbReference type="Pfam" id="PF00082"/>
    </source>
</evidence>
<dbReference type="PROSITE" id="PS00136">
    <property type="entry name" value="SUBTILASE_ASP"/>
    <property type="match status" value="1"/>
</dbReference>
<evidence type="ECO:0000256" key="6">
    <source>
        <dbReference type="ARBA" id="ARBA00022825"/>
    </source>
</evidence>
<name>A3QH78_SHELP</name>
<feature type="active site" description="Charge relay system" evidence="8 9">
    <location>
        <position position="712"/>
    </location>
</feature>
<evidence type="ECO:0000256" key="7">
    <source>
        <dbReference type="ARBA" id="ARBA00023180"/>
    </source>
</evidence>
<feature type="active site" description="Charge relay system" evidence="8 9">
    <location>
        <position position="251"/>
    </location>
</feature>
<dbReference type="PRINTS" id="PR00723">
    <property type="entry name" value="SUBTILISIN"/>
</dbReference>
<feature type="domain" description="PA" evidence="14">
    <location>
        <begin position="527"/>
        <end position="617"/>
    </location>
</feature>
<dbReference type="InterPro" id="IPR034197">
    <property type="entry name" value="Peptidases_S8_3"/>
</dbReference>
<dbReference type="Gene3D" id="3.50.30.30">
    <property type="match status" value="1"/>
</dbReference>
<keyword evidence="3 9" id="KW-0645">Protease</keyword>
<protein>
    <submittedName>
        <fullName evidence="16">Peptidase S8 and S53, subtilisin, kexin, sedolisin</fullName>
    </submittedName>
</protein>
<dbReference type="InterPro" id="IPR017311">
    <property type="entry name" value="Sama-2696"/>
</dbReference>
<dbReference type="CDD" id="cd04852">
    <property type="entry name" value="Peptidases_S8_3"/>
    <property type="match status" value="1"/>
</dbReference>
<proteinExistence type="inferred from homology"/>
<feature type="signal peptide" evidence="12">
    <location>
        <begin position="1"/>
        <end position="28"/>
    </location>
</feature>
<keyword evidence="17" id="KW-1185">Reference proteome</keyword>
<dbReference type="InterPro" id="IPR015500">
    <property type="entry name" value="Peptidase_S8_subtilisin-rel"/>
</dbReference>
<dbReference type="Pfam" id="PF02225">
    <property type="entry name" value="PA"/>
    <property type="match status" value="1"/>
</dbReference>
<dbReference type="GO" id="GO:0006508">
    <property type="term" value="P:proteolysis"/>
    <property type="evidence" value="ECO:0007669"/>
    <property type="project" value="UniProtKB-KW"/>
</dbReference>
<keyword evidence="2" id="KW-0964">Secreted</keyword>
<dbReference type="Pfam" id="PF00082">
    <property type="entry name" value="Peptidase_S8"/>
    <property type="match status" value="1"/>
</dbReference>
<dbReference type="EMBL" id="CP000606">
    <property type="protein sequence ID" value="ABO24826.1"/>
    <property type="molecule type" value="Genomic_DNA"/>
</dbReference>
<dbReference type="SUPFAM" id="SSF52743">
    <property type="entry name" value="Subtilisin-like"/>
    <property type="match status" value="1"/>
</dbReference>
<dbReference type="PROSITE" id="PS00138">
    <property type="entry name" value="SUBTILASE_SER"/>
    <property type="match status" value="1"/>
</dbReference>
<dbReference type="InterPro" id="IPR046450">
    <property type="entry name" value="PA_dom_sf"/>
</dbReference>
<dbReference type="InterPro" id="IPR045051">
    <property type="entry name" value="SBT"/>
</dbReference>
<dbReference type="InterPro" id="IPR023828">
    <property type="entry name" value="Peptidase_S8_Ser-AS"/>
</dbReference>
<evidence type="ECO:0000256" key="8">
    <source>
        <dbReference type="PIRSR" id="PIRSR615500-1"/>
    </source>
</evidence>
<evidence type="ECO:0000256" key="3">
    <source>
        <dbReference type="ARBA" id="ARBA00022670"/>
    </source>
</evidence>
<evidence type="ECO:0000256" key="11">
    <source>
        <dbReference type="SAM" id="MobiDB-lite"/>
    </source>
</evidence>
<evidence type="ECO:0000256" key="12">
    <source>
        <dbReference type="SAM" id="SignalP"/>
    </source>
</evidence>
<dbReference type="InterPro" id="IPR003137">
    <property type="entry name" value="PA_domain"/>
</dbReference>
<evidence type="ECO:0000256" key="1">
    <source>
        <dbReference type="ARBA" id="ARBA00011073"/>
    </source>
</evidence>
<dbReference type="KEGG" id="slo:Shew_2960"/>
<evidence type="ECO:0000259" key="15">
    <source>
        <dbReference type="Pfam" id="PF05922"/>
    </source>
</evidence>
<evidence type="ECO:0000259" key="14">
    <source>
        <dbReference type="Pfam" id="PF02225"/>
    </source>
</evidence>
<sequence length="1659" mass="177940" precursor="true">MKLKKISLMTIAAIYAAGVGGAAASSNADTHNMRSIEITDAILKYNEDLRAGKQRNGIQSSESLQQRGSNGKNVHRAIATQQNSKVPFKFEAGLTGEQTYIVELSDKPVSLYRGDLPNLAATSPKMSTVPVMLNARGHNKVDMSSRAVKQYTNYLADKQTQVLSQISATVGGNVEVKQRYSLAFNGMAMRMTQDQAARVAALPGIRNVSLEKMYELHTDVGPKHIGADGMWMGTAADDKYKGEGIVVGVLDTGINTDHPSFAAVAGDGYVHQMPARYSHYLGDCEKAEFASMCNDKLIGVRSYEAITDSYLDPIFQPDIPSWQVEDPKRPQNGEDYNGHGSHTSSTAAGNELSDVDYVVASLGETGDGIPTGLKFSKISGVAPRANVIMYQVCYPGDGSFGDSYAGCKGSALLAAIDDAIADGVDVINYSIGTTFGTFPWDDPMELGFLAAREAGISVSASAGNSYMPQYASQARGAIDHFSPWLTSVAATTHGRVIAVEGKMLTNATGGDQPLSNLEGSGITEAYTGPVVEAKAYGSEYEMCNEPFPAGFFDADPEGNPYATAPIVVCKRGDIARVSKAVNVQAGGAGGFILWNPGYSDPTHNDPYVIPGINIDYGSYYGNSDNGYYGLQSWLAAGSGHTLTITASEVSTKEGTADYVADFSSRGPNLEAPDVMSPNLAAPGVNIYAAWADEMPFTTQGMPADYAAISGTSMAAPHVAGAMALLTQAHPDWTPAQIQSALMTTASLEGVTRARDGNPYDPVAAGFSDAGSGVINVSRANNAPLLLDESVDNYRAANPKNGGNIHTLNLPYFYHDSCAGTCTWMRTVTATQDGTWTVEATPNEMEGAQMLELEVSPKTFTLKAGESQAISLKAKILEVEAIGADSSQIQLTGSVKLTPSDSSKPMQHLPVGVRYKGDTLPNEVSGIIHRQQGHNLTPELHTKEVQSLNSRVYGLTKGERHDAELKRADVRLYSDGYTRQEIEDGGAKVIFFDVPEGTKRVVWEVLSAPKHAYTSIDLGMDVNGDEDIQWLDEAICFSQTDNGDFCAINNPMPGRYWAIAANWKWEYEDEKNLADPFELSLAVVGDADTGNLTVEGPATNDGMTPYQLKLNYNLPGAEEGDVYYGMVGLGSDEYNDTNLGDFAVKLMHMGSDTNISASQTAAKEGDILDFVVELAPNLLGGERAFTFNTQLSEGLVLMPDSISVGGIGNYSEGMTVEGNSIAIAAAQPSSSEMKRHYVFTTNLTDETCRVPYGEDGSFYDLPSQGSQPIGLSGRSNQTLLIPLSANGLPHVPLYGNPEVFGQDVLAISPFGYVQFDPMPDFWNYNLEFNDIFQGFPDTMVAPLWRGDVRMPQTMFNWNTGRYEHAVYAVITNKHYIFQWDGGEEWNSFLSGNDTPDPDAKFNIQTIVATDISFDEASPEIIFAYETLDTKNDQFGSVGLHGYWGERATFGPAGGWLNDGFAYKDVDEKISSGTVVCADYRGPEQSKVSLKFSARVSANAVGASNYVKVDTQYADSELVTVTHEVSSPSNISVAAIADMMMEENTTLEGITVTYNDVKGTANGIMVSGEHITATVDGNSFSITPDADWYGETLVTVTVHDMAYPSDAASTSFMLTVNSDGVEPTPPAPETPDQGGDSDSGGSLGFLALGLLGLIAGRRKLH</sequence>
<dbReference type="Gene3D" id="3.40.50.200">
    <property type="entry name" value="Peptidase S8/S53 domain"/>
    <property type="match status" value="1"/>
</dbReference>
<dbReference type="Pfam" id="PF05922">
    <property type="entry name" value="Inhibitor_I9"/>
    <property type="match status" value="1"/>
</dbReference>
<evidence type="ECO:0000256" key="4">
    <source>
        <dbReference type="ARBA" id="ARBA00022729"/>
    </source>
</evidence>
<dbReference type="HOGENOM" id="CLU_003205_0_0_6"/>
<dbReference type="RefSeq" id="WP_011866757.1">
    <property type="nucleotide sequence ID" value="NC_009092.1"/>
</dbReference>
<feature type="domain" description="Peptidase S8/S53" evidence="13">
    <location>
        <begin position="242"/>
        <end position="748"/>
    </location>
</feature>
<gene>
    <name evidence="16" type="ordered locus">Shew_2960</name>
</gene>
<dbReference type="InterPro" id="IPR023827">
    <property type="entry name" value="Peptidase_S8_Asp-AS"/>
</dbReference>
<feature type="region of interest" description="Disordered" evidence="11">
    <location>
        <begin position="321"/>
        <end position="348"/>
    </location>
</feature>
<dbReference type="OrthoDB" id="614750at2"/>
<evidence type="ECO:0000256" key="2">
    <source>
        <dbReference type="ARBA" id="ARBA00022525"/>
    </source>
</evidence>
<keyword evidence="6 9" id="KW-0720">Serine protease</keyword>
<dbReference type="PANTHER" id="PTHR10795">
    <property type="entry name" value="PROPROTEIN CONVERTASE SUBTILISIN/KEXIN"/>
    <property type="match status" value="1"/>
</dbReference>
<dbReference type="SUPFAM" id="SSF52025">
    <property type="entry name" value="PA domain"/>
    <property type="match status" value="1"/>
</dbReference>
<dbReference type="CDD" id="cd02120">
    <property type="entry name" value="PA_subtilisin_like"/>
    <property type="match status" value="1"/>
</dbReference>
<dbReference type="PIRSF" id="PIRSF037895">
    <property type="entry name" value="Subtilisin_rel_Sama_2696"/>
    <property type="match status" value="1"/>
</dbReference>
<reference evidence="16 17" key="1">
    <citation type="submission" date="2007-03" db="EMBL/GenBank/DDBJ databases">
        <title>Complete sequence of Shewanella loihica PV-4.</title>
        <authorList>
            <consortium name="US DOE Joint Genome Institute"/>
            <person name="Copeland A."/>
            <person name="Lucas S."/>
            <person name="Lapidus A."/>
            <person name="Barry K."/>
            <person name="Detter J.C."/>
            <person name="Glavina del Rio T."/>
            <person name="Hammon N."/>
            <person name="Israni S."/>
            <person name="Dalin E."/>
            <person name="Tice H."/>
            <person name="Pitluck S."/>
            <person name="Chain P."/>
            <person name="Malfatti S."/>
            <person name="Shin M."/>
            <person name="Vergez L."/>
            <person name="Schmutz J."/>
            <person name="Larimer F."/>
            <person name="Land M."/>
            <person name="Hauser L."/>
            <person name="Kyrpides N."/>
            <person name="Mikhailova N."/>
            <person name="Romine M.F."/>
            <person name="Serres G."/>
            <person name="Fredrickson J."/>
            <person name="Tiedje J."/>
            <person name="Richardson P."/>
        </authorList>
    </citation>
    <scope>NUCLEOTIDE SEQUENCE [LARGE SCALE GENOMIC DNA]</scope>
    <source>
        <strain evidence="17">ATCC BAA-1088 / PV-4</strain>
    </source>
</reference>
<evidence type="ECO:0000256" key="10">
    <source>
        <dbReference type="RuleBase" id="RU003355"/>
    </source>
</evidence>
<evidence type="ECO:0000256" key="9">
    <source>
        <dbReference type="PROSITE-ProRule" id="PRU01240"/>
    </source>
</evidence>
<dbReference type="PROSITE" id="PS51892">
    <property type="entry name" value="SUBTILASE"/>
    <property type="match status" value="1"/>
</dbReference>